<gene>
    <name evidence="4" type="ORF">GCM10010255_63920</name>
</gene>
<keyword evidence="2" id="KW-0472">Membrane</keyword>
<keyword evidence="2" id="KW-0812">Transmembrane</keyword>
<feature type="compositionally biased region" description="Low complexity" evidence="1">
    <location>
        <begin position="494"/>
        <end position="504"/>
    </location>
</feature>
<feature type="transmembrane region" description="Helical" evidence="2">
    <location>
        <begin position="659"/>
        <end position="676"/>
    </location>
</feature>
<proteinExistence type="predicted"/>
<dbReference type="Pfam" id="PF09362">
    <property type="entry name" value="DUF1996"/>
    <property type="match status" value="1"/>
</dbReference>
<reference evidence="5" key="1">
    <citation type="journal article" date="2019" name="Int. J. Syst. Evol. Microbiol.">
        <title>The Global Catalogue of Microorganisms (GCM) 10K type strain sequencing project: providing services to taxonomists for standard genome sequencing and annotation.</title>
        <authorList>
            <consortium name="The Broad Institute Genomics Platform"/>
            <consortium name="The Broad Institute Genome Sequencing Center for Infectious Disease"/>
            <person name="Wu L."/>
            <person name="Ma J."/>
        </authorList>
    </citation>
    <scope>NUCLEOTIDE SEQUENCE [LARGE SCALE GENOMIC DNA]</scope>
    <source>
        <strain evidence="5">JCM 4358</strain>
    </source>
</reference>
<feature type="region of interest" description="Disordered" evidence="1">
    <location>
        <begin position="1"/>
        <end position="33"/>
    </location>
</feature>
<feature type="compositionally biased region" description="Gly residues" evidence="1">
    <location>
        <begin position="160"/>
        <end position="174"/>
    </location>
</feature>
<comment type="caution">
    <text evidence="4">The sequence shown here is derived from an EMBL/GenBank/DDBJ whole genome shotgun (WGS) entry which is preliminary data.</text>
</comment>
<dbReference type="PANTHER" id="PTHR43662">
    <property type="match status" value="1"/>
</dbReference>
<evidence type="ECO:0000313" key="5">
    <source>
        <dbReference type="Proteomes" id="UP001499986"/>
    </source>
</evidence>
<feature type="compositionally biased region" description="Polar residues" evidence="1">
    <location>
        <begin position="196"/>
        <end position="207"/>
    </location>
</feature>
<feature type="region of interest" description="Disordered" evidence="1">
    <location>
        <begin position="475"/>
        <end position="655"/>
    </location>
</feature>
<feature type="compositionally biased region" description="Low complexity" evidence="1">
    <location>
        <begin position="149"/>
        <end position="158"/>
    </location>
</feature>
<feature type="region of interest" description="Disordered" evidence="1">
    <location>
        <begin position="130"/>
        <end position="207"/>
    </location>
</feature>
<dbReference type="RefSeq" id="WP_086854692.1">
    <property type="nucleotide sequence ID" value="NZ_BAAASE010000009.1"/>
</dbReference>
<evidence type="ECO:0000313" key="4">
    <source>
        <dbReference type="EMBL" id="GAA2416450.1"/>
    </source>
</evidence>
<feature type="domain" description="DUF1996" evidence="3">
    <location>
        <begin position="225"/>
        <end position="456"/>
    </location>
</feature>
<evidence type="ECO:0000259" key="3">
    <source>
        <dbReference type="Pfam" id="PF09362"/>
    </source>
</evidence>
<keyword evidence="5" id="KW-1185">Reference proteome</keyword>
<feature type="compositionally biased region" description="Polar residues" evidence="1">
    <location>
        <begin position="621"/>
        <end position="643"/>
    </location>
</feature>
<dbReference type="InterPro" id="IPR018535">
    <property type="entry name" value="DUF1996"/>
</dbReference>
<feature type="compositionally biased region" description="Polar residues" evidence="1">
    <location>
        <begin position="130"/>
        <end position="139"/>
    </location>
</feature>
<dbReference type="PANTHER" id="PTHR43662:SF3">
    <property type="entry name" value="DOMAIN PROTEIN, PUTATIVE (AFU_ORTHOLOGUE AFUA_6G11970)-RELATED"/>
    <property type="match status" value="1"/>
</dbReference>
<dbReference type="Proteomes" id="UP001499986">
    <property type="component" value="Unassembled WGS sequence"/>
</dbReference>
<evidence type="ECO:0000256" key="1">
    <source>
        <dbReference type="SAM" id="MobiDB-lite"/>
    </source>
</evidence>
<keyword evidence="2" id="KW-1133">Transmembrane helix</keyword>
<protein>
    <submittedName>
        <fullName evidence="4">DUF1996 domain-containing protein</fullName>
    </submittedName>
</protein>
<accession>A0ABP5W069</accession>
<organism evidence="4 5">
    <name type="scientific">Streptomyces coeruleofuscus</name>
    <dbReference type="NCBI Taxonomy" id="66879"/>
    <lineage>
        <taxon>Bacteria</taxon>
        <taxon>Bacillati</taxon>
        <taxon>Actinomycetota</taxon>
        <taxon>Actinomycetes</taxon>
        <taxon>Kitasatosporales</taxon>
        <taxon>Streptomycetaceae</taxon>
        <taxon>Streptomyces</taxon>
    </lineage>
</organism>
<name>A0ABP5W069_9ACTN</name>
<evidence type="ECO:0000256" key="2">
    <source>
        <dbReference type="SAM" id="Phobius"/>
    </source>
</evidence>
<sequence length="682" mass="70242">MAANVYASATDGGSGGDSAQTRSGTGVRTAGATIDCPDVGTKLTSVPEQARGEVDKELALLDEQIAKAYQRLSESAQQVRQDSGFADNAIMNPLKEKRGAALERIAIAIDRVGDRPEGLDALAACTVRDSGNQAPAQSEGQDGDGGQQPGQEQGQDGQEQGDGQGQGANGGQAGNGPVAADFAPITSVQPGAGSPRQGTKASRGSFTTDCGVNENGLFNSDNIIAAPGVTNGAHHFHDYIGNQANNAFASDQDLANAETSCADQGDKSSYYWPVLRLQNGTQEQDAKSPGGGIEGNAGEIVTPKQVTLNFVGNPQGKVTEMPRLLRIITGDAKSFVNGPANANASWSCTGFEDRQLKDKYPLCPQGSDVVRTFKFQSCWDGRNIDSANHRTHVAFADAAGNCPSGFRPIPQLVQRIVYDVDAPSLEDGGRTTPLFAVDSFPEQLHKPVTDHGDFINVFDEDLMREMADCINDGRKCGAGAGAEPGDKPEEEPQEQPTKAPQEPTKAPEEPTKAPEAPQEQPTRTPGAPQDGDAGGKPGDTGDGDGGKGDGNGGKDQAAEPPVTNKPAPEPEQPEQVGSPTAAPGADEPEVFATPTPGRGTANAGEQGGSKDDAGEDADGLGQSQAVGTATSAAPTPSLPSRTEPQAVGSGGLADTGAQLWPAAAGAVLVIAGFVVLRRVRRG</sequence>
<dbReference type="EMBL" id="BAAASE010000009">
    <property type="protein sequence ID" value="GAA2416450.1"/>
    <property type="molecule type" value="Genomic_DNA"/>
</dbReference>